<gene>
    <name evidence="1" type="ORF">G5714_004550</name>
</gene>
<comment type="caution">
    <text evidence="1">The sequence shown here is derived from an EMBL/GenBank/DDBJ whole genome shotgun (WGS) entry which is preliminary data.</text>
</comment>
<dbReference type="EMBL" id="JAAMOB010000004">
    <property type="protein sequence ID" value="KAF4114327.1"/>
    <property type="molecule type" value="Genomic_DNA"/>
</dbReference>
<proteinExistence type="predicted"/>
<dbReference type="SUPFAM" id="SSF52540">
    <property type="entry name" value="P-loop containing nucleoside triphosphate hydrolases"/>
    <property type="match status" value="1"/>
</dbReference>
<dbReference type="PANTHER" id="PTHR32046:SF14">
    <property type="match status" value="1"/>
</dbReference>
<organism evidence="1 2">
    <name type="scientific">Onychostoma macrolepis</name>
    <dbReference type="NCBI Taxonomy" id="369639"/>
    <lineage>
        <taxon>Eukaryota</taxon>
        <taxon>Metazoa</taxon>
        <taxon>Chordata</taxon>
        <taxon>Craniata</taxon>
        <taxon>Vertebrata</taxon>
        <taxon>Euteleostomi</taxon>
        <taxon>Actinopterygii</taxon>
        <taxon>Neopterygii</taxon>
        <taxon>Teleostei</taxon>
        <taxon>Ostariophysi</taxon>
        <taxon>Cypriniformes</taxon>
        <taxon>Cyprinidae</taxon>
        <taxon>Acrossocheilinae</taxon>
        <taxon>Onychostoma</taxon>
    </lineage>
</organism>
<evidence type="ECO:0008006" key="3">
    <source>
        <dbReference type="Google" id="ProtNLM"/>
    </source>
</evidence>
<keyword evidence="2" id="KW-1185">Reference proteome</keyword>
<evidence type="ECO:0000313" key="2">
    <source>
        <dbReference type="Proteomes" id="UP000579812"/>
    </source>
</evidence>
<reference evidence="1 2" key="1">
    <citation type="submission" date="2020-04" db="EMBL/GenBank/DDBJ databases">
        <title>Chromosome-level genome assembly of a cyprinid fish Onychostoma macrolepis by integration of Nanopore Sequencing, Bionano and Hi-C technology.</title>
        <authorList>
            <person name="Wang D."/>
        </authorList>
    </citation>
    <scope>NUCLEOTIDE SEQUENCE [LARGE SCALE GENOMIC DNA]</scope>
    <source>
        <strain evidence="1">SWU-2019</strain>
        <tissue evidence="1">Muscle</tissue>
    </source>
</reference>
<dbReference type="PANTHER" id="PTHR32046">
    <property type="entry name" value="G DOMAIN-CONTAINING PROTEIN"/>
    <property type="match status" value="1"/>
</dbReference>
<evidence type="ECO:0000313" key="1">
    <source>
        <dbReference type="EMBL" id="KAF4114327.1"/>
    </source>
</evidence>
<sequence>MMIGATGSGKNTINSMINYILGVQWIDDFRFGDTRGISHDQKITKQIQEFFSGRGGIDCIDAVCFVVQASLPRLTHTQKYIFDSILSMFGKDIAENILMMVTFADGKKPPVLEAIKVSEVPCSTNKSGDPLHFKFNNSAVFATNNKSEEDDDSDCENLLEDQIFWKLGFSSMNKFFTSLNKMKTQSLSLTQEVLKERQQLEVLVEGLQPQINAGLTKLDEIKKIRADLEQHKAEMEANKDFEYELEMTVNGKCTVCPGKCVWNVHFNQKYRWNYVTEKRKETYQDLKKRFEEACGQVRSKEKIFEELEKELMIVQDIVTRLTEQSQKSLERLQEIALKPNPLSTPDYIDLMIESETQERKPGFKDRIQSLLDVRKKADIISKVSTGGALPGDLKEYKPETRKDDSFNAMILVRKGMKYVEEKAMLKNTFI</sequence>
<protein>
    <recommendedName>
        <fullName evidence="3">AIG1-type G domain-containing protein</fullName>
    </recommendedName>
</protein>
<name>A0A7J6D525_9TELE</name>
<dbReference type="Proteomes" id="UP000579812">
    <property type="component" value="Unassembled WGS sequence"/>
</dbReference>
<dbReference type="Gene3D" id="3.40.50.300">
    <property type="entry name" value="P-loop containing nucleotide triphosphate hydrolases"/>
    <property type="match status" value="1"/>
</dbReference>
<dbReference type="InterPro" id="IPR027417">
    <property type="entry name" value="P-loop_NTPase"/>
</dbReference>
<accession>A0A7J6D525</accession>
<dbReference type="AlphaFoldDB" id="A0A7J6D525"/>